<sequence length="62" mass="6906">MVTQLELAKRQGAIDVSRSPGQRPPSGFATIVRPSKTASQADIRKGIRTGRFDFRFFDIQPT</sequence>
<dbReference type="AlphaFoldDB" id="A0A0F9LKD3"/>
<name>A0A0F9LKD3_9ZZZZ</name>
<organism evidence="2">
    <name type="scientific">marine sediment metagenome</name>
    <dbReference type="NCBI Taxonomy" id="412755"/>
    <lineage>
        <taxon>unclassified sequences</taxon>
        <taxon>metagenomes</taxon>
        <taxon>ecological metagenomes</taxon>
    </lineage>
</organism>
<proteinExistence type="predicted"/>
<reference evidence="2" key="1">
    <citation type="journal article" date="2015" name="Nature">
        <title>Complex archaea that bridge the gap between prokaryotes and eukaryotes.</title>
        <authorList>
            <person name="Spang A."/>
            <person name="Saw J.H."/>
            <person name="Jorgensen S.L."/>
            <person name="Zaremba-Niedzwiedzka K."/>
            <person name="Martijn J."/>
            <person name="Lind A.E."/>
            <person name="van Eijk R."/>
            <person name="Schleper C."/>
            <person name="Guy L."/>
            <person name="Ettema T.J."/>
        </authorList>
    </citation>
    <scope>NUCLEOTIDE SEQUENCE</scope>
</reference>
<evidence type="ECO:0000313" key="2">
    <source>
        <dbReference type="EMBL" id="KKM95499.1"/>
    </source>
</evidence>
<evidence type="ECO:0000256" key="1">
    <source>
        <dbReference type="SAM" id="MobiDB-lite"/>
    </source>
</evidence>
<protein>
    <submittedName>
        <fullName evidence="2">Uncharacterized protein</fullName>
    </submittedName>
</protein>
<accession>A0A0F9LKD3</accession>
<gene>
    <name evidence="2" type="ORF">LCGC14_1187540</name>
</gene>
<dbReference type="EMBL" id="LAZR01006001">
    <property type="protein sequence ID" value="KKM95499.1"/>
    <property type="molecule type" value="Genomic_DNA"/>
</dbReference>
<feature type="region of interest" description="Disordered" evidence="1">
    <location>
        <begin position="7"/>
        <end position="30"/>
    </location>
</feature>
<comment type="caution">
    <text evidence="2">The sequence shown here is derived from an EMBL/GenBank/DDBJ whole genome shotgun (WGS) entry which is preliminary data.</text>
</comment>
<feature type="non-terminal residue" evidence="2">
    <location>
        <position position="62"/>
    </location>
</feature>